<dbReference type="EMBL" id="MCRM02000004">
    <property type="protein sequence ID" value="PNV75910.1"/>
    <property type="molecule type" value="Genomic_DNA"/>
</dbReference>
<reference evidence="1" key="1">
    <citation type="submission" date="2018-01" db="EMBL/GenBank/DDBJ databases">
        <title>Genomic characterization of Leptospira inadai serogroup Lyme isolated from captured rat in Brazil and comparative analysis with human reference strain.</title>
        <authorList>
            <person name="Moreno L.Z."/>
            <person name="Loureiro A.P."/>
            <person name="Miraglia F."/>
            <person name="Kremer F.S."/>
            <person name="Eslabao M.R."/>
            <person name="Dellagostin O.A."/>
            <person name="Lilenbaum W."/>
            <person name="Moreno A.M."/>
        </authorList>
    </citation>
    <scope>NUCLEOTIDE SEQUENCE [LARGE SCALE GENOMIC DNA]</scope>
    <source>
        <strain evidence="1">M34/99</strain>
    </source>
</reference>
<name>A0ABX4YKV5_9LEPT</name>
<keyword evidence="2" id="KW-1185">Reference proteome</keyword>
<evidence type="ECO:0000313" key="2">
    <source>
        <dbReference type="Proteomes" id="UP000094669"/>
    </source>
</evidence>
<organism evidence="1 2">
    <name type="scientific">Leptospira inadai serovar Lyme</name>
    <dbReference type="NCBI Taxonomy" id="293084"/>
    <lineage>
        <taxon>Bacteria</taxon>
        <taxon>Pseudomonadati</taxon>
        <taxon>Spirochaetota</taxon>
        <taxon>Spirochaetia</taxon>
        <taxon>Leptospirales</taxon>
        <taxon>Leptospiraceae</taxon>
        <taxon>Leptospira</taxon>
    </lineage>
</organism>
<gene>
    <name evidence="1" type="ORF">BES34_005210</name>
</gene>
<evidence type="ECO:0008006" key="3">
    <source>
        <dbReference type="Google" id="ProtNLM"/>
    </source>
</evidence>
<evidence type="ECO:0000313" key="1">
    <source>
        <dbReference type="EMBL" id="PNV75910.1"/>
    </source>
</evidence>
<sequence length="89" mass="10823">MYSFCIGTSSIFLRRNQFELIFKNIFASFKRRFPDEWKSTKDHLPFFFFPDLSLLRIKQKWEDFSSHFKTKNKNLLSDCYMSFRAVTIS</sequence>
<protein>
    <recommendedName>
        <fullName evidence="3">2'-5' RNA ligase domain protein</fullName>
    </recommendedName>
</protein>
<proteinExistence type="predicted"/>
<dbReference type="Proteomes" id="UP000094669">
    <property type="component" value="Unassembled WGS sequence"/>
</dbReference>
<comment type="caution">
    <text evidence="1">The sequence shown here is derived from an EMBL/GenBank/DDBJ whole genome shotgun (WGS) entry which is preliminary data.</text>
</comment>
<accession>A0ABX4YKV5</accession>